<dbReference type="RefSeq" id="WP_243427902.1">
    <property type="nucleotide sequence ID" value="NZ_JAFBEE010000009.1"/>
</dbReference>
<name>A0ABS2NQB0_9FIRM</name>
<evidence type="ECO:0000313" key="3">
    <source>
        <dbReference type="Proteomes" id="UP001314796"/>
    </source>
</evidence>
<dbReference type="EMBL" id="JAFBEE010000009">
    <property type="protein sequence ID" value="MBM7615121.1"/>
    <property type="molecule type" value="Genomic_DNA"/>
</dbReference>
<proteinExistence type="predicted"/>
<evidence type="ECO:0000256" key="1">
    <source>
        <dbReference type="SAM" id="MobiDB-lite"/>
    </source>
</evidence>
<reference evidence="2 3" key="1">
    <citation type="submission" date="2021-01" db="EMBL/GenBank/DDBJ databases">
        <title>Genomic Encyclopedia of Type Strains, Phase IV (KMG-IV): sequencing the most valuable type-strain genomes for metagenomic binning, comparative biology and taxonomic classification.</title>
        <authorList>
            <person name="Goeker M."/>
        </authorList>
    </citation>
    <scope>NUCLEOTIDE SEQUENCE [LARGE SCALE GENOMIC DNA]</scope>
    <source>
        <strain evidence="2 3">DSM 25890</strain>
    </source>
</reference>
<organism evidence="2 3">
    <name type="scientific">Alkaliphilus hydrothermalis</name>
    <dbReference type="NCBI Taxonomy" id="1482730"/>
    <lineage>
        <taxon>Bacteria</taxon>
        <taxon>Bacillati</taxon>
        <taxon>Bacillota</taxon>
        <taxon>Clostridia</taxon>
        <taxon>Peptostreptococcales</taxon>
        <taxon>Natronincolaceae</taxon>
        <taxon>Alkaliphilus</taxon>
    </lineage>
</organism>
<evidence type="ECO:0000313" key="2">
    <source>
        <dbReference type="EMBL" id="MBM7615121.1"/>
    </source>
</evidence>
<gene>
    <name evidence="2" type="ORF">JOC73_001683</name>
</gene>
<dbReference type="Proteomes" id="UP001314796">
    <property type="component" value="Unassembled WGS sequence"/>
</dbReference>
<protein>
    <submittedName>
        <fullName evidence="2">Uncharacterized protein</fullName>
    </submittedName>
</protein>
<comment type="caution">
    <text evidence="2">The sequence shown here is derived from an EMBL/GenBank/DDBJ whole genome shotgun (WGS) entry which is preliminary data.</text>
</comment>
<keyword evidence="3" id="KW-1185">Reference proteome</keyword>
<accession>A0ABS2NQB0</accession>
<feature type="region of interest" description="Disordered" evidence="1">
    <location>
        <begin position="1"/>
        <end position="26"/>
    </location>
</feature>
<feature type="compositionally biased region" description="Basic and acidic residues" evidence="1">
    <location>
        <begin position="8"/>
        <end position="19"/>
    </location>
</feature>
<sequence>MRWVSKLRKGEGYGKEKSSITKSSSDQSYWTDDAIAYFRWLIFRAMAR</sequence>